<dbReference type="InterPro" id="IPR000192">
    <property type="entry name" value="Aminotrans_V_dom"/>
</dbReference>
<dbReference type="EMBL" id="PDKB01000004">
    <property type="protein sequence ID" value="RBQ29696.1"/>
    <property type="molecule type" value="Genomic_DNA"/>
</dbReference>
<dbReference type="InterPro" id="IPR015421">
    <property type="entry name" value="PyrdxlP-dep_Trfase_major"/>
</dbReference>
<comment type="caution">
    <text evidence="9">The sequence shown here is derived from an EMBL/GenBank/DDBJ whole genome shotgun (WGS) entry which is preliminary data.</text>
</comment>
<keyword evidence="10" id="KW-1185">Reference proteome</keyword>
<dbReference type="InterPro" id="IPR020578">
    <property type="entry name" value="Aminotrans_V_PyrdxlP_BS"/>
</dbReference>
<keyword evidence="9" id="KW-0456">Lyase</keyword>
<evidence type="ECO:0000256" key="2">
    <source>
        <dbReference type="ARBA" id="ARBA00010447"/>
    </source>
</evidence>
<dbReference type="PANTHER" id="PTHR43586:SF8">
    <property type="entry name" value="CYSTEINE DESULFURASE 1, CHLOROPLASTIC"/>
    <property type="match status" value="1"/>
</dbReference>
<evidence type="ECO:0000256" key="4">
    <source>
        <dbReference type="ARBA" id="ARBA00022679"/>
    </source>
</evidence>
<dbReference type="CDD" id="cd06453">
    <property type="entry name" value="SufS_like"/>
    <property type="match status" value="1"/>
</dbReference>
<dbReference type="SUPFAM" id="SSF53383">
    <property type="entry name" value="PLP-dependent transferases"/>
    <property type="match status" value="1"/>
</dbReference>
<reference evidence="9 10" key="1">
    <citation type="submission" date="2017-10" db="EMBL/GenBank/DDBJ databases">
        <title>Genomics of the genus Arcobacter.</title>
        <authorList>
            <person name="Perez-Cataluna A."/>
            <person name="Figueras M.J."/>
        </authorList>
    </citation>
    <scope>NUCLEOTIDE SEQUENCE [LARGE SCALE GENOMIC DNA]</scope>
    <source>
        <strain evidence="9 10">CECT 9230</strain>
    </source>
</reference>
<keyword evidence="4" id="KW-0808">Transferase</keyword>
<evidence type="ECO:0000256" key="3">
    <source>
        <dbReference type="ARBA" id="ARBA00012239"/>
    </source>
</evidence>
<evidence type="ECO:0000256" key="7">
    <source>
        <dbReference type="RuleBase" id="RU004504"/>
    </source>
</evidence>
<feature type="domain" description="Aminotransferase class V" evidence="8">
    <location>
        <begin position="15"/>
        <end position="382"/>
    </location>
</feature>
<protein>
    <recommendedName>
        <fullName evidence="3">cysteine desulfurase</fullName>
        <ecNumber evidence="3">2.8.1.7</ecNumber>
    </recommendedName>
</protein>
<dbReference type="Proteomes" id="UP000252669">
    <property type="component" value="Unassembled WGS sequence"/>
</dbReference>
<comment type="similarity">
    <text evidence="2">Belongs to the class-V pyridoxal-phosphate-dependent aminotransferase family. Csd subfamily.</text>
</comment>
<evidence type="ECO:0000256" key="1">
    <source>
        <dbReference type="ARBA" id="ARBA00001933"/>
    </source>
</evidence>
<dbReference type="Pfam" id="PF00266">
    <property type="entry name" value="Aminotran_5"/>
    <property type="match status" value="1"/>
</dbReference>
<evidence type="ECO:0000313" key="9">
    <source>
        <dbReference type="EMBL" id="RBQ29696.1"/>
    </source>
</evidence>
<dbReference type="GO" id="GO:0006534">
    <property type="term" value="P:cysteine metabolic process"/>
    <property type="evidence" value="ECO:0007669"/>
    <property type="project" value="InterPro"/>
</dbReference>
<dbReference type="InterPro" id="IPR010970">
    <property type="entry name" value="Cys_dSase_SufS"/>
</dbReference>
<name>A0A366MTW3_9BACT</name>
<keyword evidence="5" id="KW-0663">Pyridoxal phosphate</keyword>
<sequence length="395" mass="44539">MYKKDFPYFQNSKTVYLDNGATTQKPQSVVDATVDYYTKYCSNTHRSGFGDAATATTEFENTRIALQKFINANKKEEIIFTKGVTESINFIALSFAINFKTVIISSLEHHANIVPWHMQGRLKGSGLEVVNCNSNLDFDFKHFEEILKQNPNSFVSIAHVTNAFGKVHDIKRIISLAHSYDCVVMVDGAQSLSSFKIDVQKLDCDFFVISGHKTFGPTGVGAIYIKDKFLDIVEPYQTGGATIHTVDFEKGTTFLNSPYKFEAGTQNIAGVIAFKESLKYIENIGYETIQTRKNELLKYLDDELKKLPDIIFYNDIKDCSGTRSFNFTGIVHDDISILLDKMKVAVRVGHHCAMPIMNKLNIKGTIRVSLAFYNDFEDIDKLIIALKRALSMLKD</sequence>
<dbReference type="EC" id="2.8.1.7" evidence="3"/>
<evidence type="ECO:0000256" key="5">
    <source>
        <dbReference type="ARBA" id="ARBA00022898"/>
    </source>
</evidence>
<comment type="cofactor">
    <cofactor evidence="1 7">
        <name>pyridoxal 5'-phosphate</name>
        <dbReference type="ChEBI" id="CHEBI:597326"/>
    </cofactor>
</comment>
<dbReference type="GO" id="GO:0016829">
    <property type="term" value="F:lyase activity"/>
    <property type="evidence" value="ECO:0007669"/>
    <property type="project" value="UniProtKB-KW"/>
</dbReference>
<dbReference type="AlphaFoldDB" id="A0A366MTW3"/>
<dbReference type="PANTHER" id="PTHR43586">
    <property type="entry name" value="CYSTEINE DESULFURASE"/>
    <property type="match status" value="1"/>
</dbReference>
<gene>
    <name evidence="9" type="ORF">CRU91_03015</name>
</gene>
<dbReference type="GO" id="GO:0030170">
    <property type="term" value="F:pyridoxal phosphate binding"/>
    <property type="evidence" value="ECO:0007669"/>
    <property type="project" value="InterPro"/>
</dbReference>
<dbReference type="InterPro" id="IPR015422">
    <property type="entry name" value="PyrdxlP-dep_Trfase_small"/>
</dbReference>
<dbReference type="PROSITE" id="PS00595">
    <property type="entry name" value="AA_TRANSFER_CLASS_5"/>
    <property type="match status" value="1"/>
</dbReference>
<dbReference type="Gene3D" id="3.40.640.10">
    <property type="entry name" value="Type I PLP-dependent aspartate aminotransferase-like (Major domain)"/>
    <property type="match status" value="1"/>
</dbReference>
<dbReference type="GO" id="GO:0031071">
    <property type="term" value="F:cysteine desulfurase activity"/>
    <property type="evidence" value="ECO:0007669"/>
    <property type="project" value="UniProtKB-EC"/>
</dbReference>
<proteinExistence type="inferred from homology"/>
<dbReference type="RefSeq" id="WP_113893470.1">
    <property type="nucleotide sequence ID" value="NZ_JANJGA010000007.1"/>
</dbReference>
<organism evidence="9 10">
    <name type="scientific">Aliarcobacter vitoriensis</name>
    <dbReference type="NCBI Taxonomy" id="2011099"/>
    <lineage>
        <taxon>Bacteria</taxon>
        <taxon>Pseudomonadati</taxon>
        <taxon>Campylobacterota</taxon>
        <taxon>Epsilonproteobacteria</taxon>
        <taxon>Campylobacterales</taxon>
        <taxon>Arcobacteraceae</taxon>
        <taxon>Aliarcobacter</taxon>
    </lineage>
</organism>
<evidence type="ECO:0000259" key="8">
    <source>
        <dbReference type="Pfam" id="PF00266"/>
    </source>
</evidence>
<dbReference type="InterPro" id="IPR015424">
    <property type="entry name" value="PyrdxlP-dep_Trfase"/>
</dbReference>
<dbReference type="Gene3D" id="3.90.1150.10">
    <property type="entry name" value="Aspartate Aminotransferase, domain 1"/>
    <property type="match status" value="1"/>
</dbReference>
<dbReference type="OrthoDB" id="9808002at2"/>
<accession>A0A366MTW3</accession>
<evidence type="ECO:0000256" key="6">
    <source>
        <dbReference type="ARBA" id="ARBA00050776"/>
    </source>
</evidence>
<evidence type="ECO:0000313" key="10">
    <source>
        <dbReference type="Proteomes" id="UP000252669"/>
    </source>
</evidence>
<comment type="catalytic activity">
    <reaction evidence="6">
        <text>(sulfur carrier)-H + L-cysteine = (sulfur carrier)-SH + L-alanine</text>
        <dbReference type="Rhea" id="RHEA:43892"/>
        <dbReference type="Rhea" id="RHEA-COMP:14737"/>
        <dbReference type="Rhea" id="RHEA-COMP:14739"/>
        <dbReference type="ChEBI" id="CHEBI:29917"/>
        <dbReference type="ChEBI" id="CHEBI:35235"/>
        <dbReference type="ChEBI" id="CHEBI:57972"/>
        <dbReference type="ChEBI" id="CHEBI:64428"/>
        <dbReference type="EC" id="2.8.1.7"/>
    </reaction>
</comment>